<gene>
    <name evidence="1" type="ORF">FLPJBPEJ_00038</name>
</gene>
<organism evidence="1">
    <name type="scientific">Candidatus Methanogaster sp. ANME-2c ERB4</name>
    <dbReference type="NCBI Taxonomy" id="2759911"/>
    <lineage>
        <taxon>Archaea</taxon>
        <taxon>Methanobacteriati</taxon>
        <taxon>Methanobacteriota</taxon>
        <taxon>Stenosarchaea group</taxon>
        <taxon>Methanomicrobia</taxon>
        <taxon>Methanosarcinales</taxon>
        <taxon>ANME-2 cluster</taxon>
        <taxon>Candidatus Methanogasteraceae</taxon>
        <taxon>Candidatus Methanogaster</taxon>
    </lineage>
</organism>
<accession>A0A7G9YGR0</accession>
<proteinExistence type="predicted"/>
<sequence length="46" mass="4999">MKTVNLGEILENMGYKKQEICVPSCIKNGAPTPDKRLYGVSSARTG</sequence>
<dbReference type="AlphaFoldDB" id="A0A7G9YGR0"/>
<reference evidence="1" key="1">
    <citation type="submission" date="2020-06" db="EMBL/GenBank/DDBJ databases">
        <title>Unique genomic features of the anaerobic methanotrophic archaea.</title>
        <authorList>
            <person name="Chadwick G.L."/>
            <person name="Skennerton C.T."/>
            <person name="Laso-Perez R."/>
            <person name="Leu A.O."/>
            <person name="Speth D.R."/>
            <person name="Yu H."/>
            <person name="Morgan-Lang C."/>
            <person name="Hatzenpichler R."/>
            <person name="Goudeau D."/>
            <person name="Malmstrom R."/>
            <person name="Brazelton W.J."/>
            <person name="Woyke T."/>
            <person name="Hallam S.J."/>
            <person name="Tyson G.W."/>
            <person name="Wegener G."/>
            <person name="Boetius A."/>
            <person name="Orphan V."/>
        </authorList>
    </citation>
    <scope>NUCLEOTIDE SEQUENCE</scope>
</reference>
<name>A0A7G9YGR0_9EURY</name>
<dbReference type="EMBL" id="MT631243">
    <property type="protein sequence ID" value="QNO47194.1"/>
    <property type="molecule type" value="Genomic_DNA"/>
</dbReference>
<protein>
    <submittedName>
        <fullName evidence="1">Uncharacterized protein</fullName>
    </submittedName>
</protein>
<evidence type="ECO:0000313" key="1">
    <source>
        <dbReference type="EMBL" id="QNO47194.1"/>
    </source>
</evidence>